<dbReference type="AlphaFoldDB" id="T0RAI1"/>
<feature type="compositionally biased region" description="Low complexity" evidence="1">
    <location>
        <begin position="310"/>
        <end position="326"/>
    </location>
</feature>
<dbReference type="InParanoid" id="T0RAI1"/>
<evidence type="ECO:0000313" key="3">
    <source>
        <dbReference type="Proteomes" id="UP000030762"/>
    </source>
</evidence>
<dbReference type="EMBL" id="JH767228">
    <property type="protein sequence ID" value="EQC26537.1"/>
    <property type="molecule type" value="Genomic_DNA"/>
</dbReference>
<dbReference type="VEuPathDB" id="FungiDB:SDRG_15629"/>
<dbReference type="GeneID" id="19956356"/>
<dbReference type="Proteomes" id="UP000030762">
    <property type="component" value="Unassembled WGS sequence"/>
</dbReference>
<name>T0RAI1_SAPDV</name>
<gene>
    <name evidence="2" type="ORF">SDRG_15629</name>
</gene>
<organism evidence="2 3">
    <name type="scientific">Saprolegnia diclina (strain VS20)</name>
    <dbReference type="NCBI Taxonomy" id="1156394"/>
    <lineage>
        <taxon>Eukaryota</taxon>
        <taxon>Sar</taxon>
        <taxon>Stramenopiles</taxon>
        <taxon>Oomycota</taxon>
        <taxon>Saprolegniomycetes</taxon>
        <taxon>Saprolegniales</taxon>
        <taxon>Saprolegniaceae</taxon>
        <taxon>Saprolegnia</taxon>
    </lineage>
</organism>
<feature type="region of interest" description="Disordered" evidence="1">
    <location>
        <begin position="310"/>
        <end position="330"/>
    </location>
</feature>
<evidence type="ECO:0000313" key="2">
    <source>
        <dbReference type="EMBL" id="EQC26537.1"/>
    </source>
</evidence>
<feature type="region of interest" description="Disordered" evidence="1">
    <location>
        <begin position="245"/>
        <end position="291"/>
    </location>
</feature>
<evidence type="ECO:0000256" key="1">
    <source>
        <dbReference type="SAM" id="MobiDB-lite"/>
    </source>
</evidence>
<sequence>MPTLFSGYGTSLPPLPVASRRPDNAAKCRHHHLGLLTCVALAGLGCLYFMAHSPTAPSAVRLEASTPVDVLNEKVAALRRDEAIARFQAQVASANFATSVTDAFDKLLTCLAIGYKQLGEMQHPVDYNWTQGLTQLQANCARTPATAPPVVLVPPSVPGSNASTLPRLTRTAILGFVVQQKVTAIAEATAANASMVLVDATAAFFEKLWNCTNTTIAQLPPTATLGIDDVQAIAYVVQTTCMTTSPSVSMTPTPAPVTLRPTPTATTEPVPTTMASLSLSPTPTSTILTDAPPVDVSTAPVLVTATPTPTLDDATMVPSPTTSTPTFGRPCPTSIPTTLLIEATCTPDWNLDGSAPTFVIQHVLPQDTFKQIACPGVLTVAQVLFASFGNPTMASGLESGSLNNDVEAALQQRLIAGYGGDTASTERRYYALLTRKRVHGACLAAALATLHGPHNESQAADAAAIAQRCVERASSL</sequence>
<protein>
    <submittedName>
        <fullName evidence="2">Uncharacterized protein</fullName>
    </submittedName>
</protein>
<keyword evidence="3" id="KW-1185">Reference proteome</keyword>
<reference evidence="2 3" key="1">
    <citation type="submission" date="2012-04" db="EMBL/GenBank/DDBJ databases">
        <title>The Genome Sequence of Saprolegnia declina VS20.</title>
        <authorList>
            <consortium name="The Broad Institute Genome Sequencing Platform"/>
            <person name="Russ C."/>
            <person name="Nusbaum C."/>
            <person name="Tyler B."/>
            <person name="van West P."/>
            <person name="Dieguez-Uribeondo J."/>
            <person name="de Bruijn I."/>
            <person name="Tripathy S."/>
            <person name="Jiang R."/>
            <person name="Young S.K."/>
            <person name="Zeng Q."/>
            <person name="Gargeya S."/>
            <person name="Fitzgerald M."/>
            <person name="Haas B."/>
            <person name="Abouelleil A."/>
            <person name="Alvarado L."/>
            <person name="Arachchi H.M."/>
            <person name="Berlin A."/>
            <person name="Chapman S.B."/>
            <person name="Goldberg J."/>
            <person name="Griggs A."/>
            <person name="Gujja S."/>
            <person name="Hansen M."/>
            <person name="Howarth C."/>
            <person name="Imamovic A."/>
            <person name="Larimer J."/>
            <person name="McCowen C."/>
            <person name="Montmayeur A."/>
            <person name="Murphy C."/>
            <person name="Neiman D."/>
            <person name="Pearson M."/>
            <person name="Priest M."/>
            <person name="Roberts A."/>
            <person name="Saif S."/>
            <person name="Shea T."/>
            <person name="Sisk P."/>
            <person name="Sykes S."/>
            <person name="Wortman J."/>
            <person name="Nusbaum C."/>
            <person name="Birren B."/>
        </authorList>
    </citation>
    <scope>NUCLEOTIDE SEQUENCE [LARGE SCALE GENOMIC DNA]</scope>
    <source>
        <strain evidence="2 3">VS20</strain>
    </source>
</reference>
<accession>T0RAI1</accession>
<dbReference type="RefSeq" id="XP_008620030.1">
    <property type="nucleotide sequence ID" value="XM_008621808.1"/>
</dbReference>
<feature type="compositionally biased region" description="Low complexity" evidence="1">
    <location>
        <begin position="245"/>
        <end position="289"/>
    </location>
</feature>
<proteinExistence type="predicted"/>